<dbReference type="Pfam" id="PF11929">
    <property type="entry name" value="DUF3447"/>
    <property type="match status" value="1"/>
</dbReference>
<gene>
    <name evidence="2" type="ORF">TRFO_11470</name>
</gene>
<dbReference type="AlphaFoldDB" id="A0A1J4J3F3"/>
<accession>A0A1J4J3F3</accession>
<proteinExistence type="predicted"/>
<organism evidence="2 3">
    <name type="scientific">Tritrichomonas foetus</name>
    <dbReference type="NCBI Taxonomy" id="1144522"/>
    <lineage>
        <taxon>Eukaryota</taxon>
        <taxon>Metamonada</taxon>
        <taxon>Parabasalia</taxon>
        <taxon>Tritrichomonadida</taxon>
        <taxon>Tritrichomonadidae</taxon>
        <taxon>Tritrichomonas</taxon>
    </lineage>
</organism>
<feature type="domain" description="DUF3447" evidence="1">
    <location>
        <begin position="509"/>
        <end position="591"/>
    </location>
</feature>
<dbReference type="RefSeq" id="XP_068347121.1">
    <property type="nucleotide sequence ID" value="XM_068496052.1"/>
</dbReference>
<dbReference type="VEuPathDB" id="TrichDB:TRFO_11470"/>
<comment type="caution">
    <text evidence="2">The sequence shown here is derived from an EMBL/GenBank/DDBJ whole genome shotgun (WGS) entry which is preliminary data.</text>
</comment>
<sequence>MNSFELHGLPQKSTNYTAMLRNYYVCFSFKEIVESLKALPTNFIIKTKTAQFPCHLEVAAAVSSLVYQAIEKNPSLREFSFDGDDSKFDQIGRFLNGETVQIDDDNKSYIETVANDLKFTFRYSSELSIKKLSGSFVNSIQGVPKTLTIKNQTSSYSINRLIGMVFCQNIFNSEEDTFSIDEKENISEIADFLNGQCMSVSFDNHSILRKCCEILNIRSLKPTFDVISAYYSMNSQAITQINLQNIINEVNPSNIDSIFNEIVQSDYVKEEKGLFNDLLNAFETSFKVRPRFFESVIELFVKIHASLNSSNFHNSLINYISQRWKAAVICLPFVRQLFYRGILSDENIQQFMKIKVFNAEYCEYTFNMIKNLFLNNIITYFARHSFDIDQQAMKKAISGKNCYNFGMPSMNLLAEYKGEDDNFKSFEECVILGHRPDNIVTAIFKDDADTLHQIISMQPDFNLNKKLPAYILDYYDDIKNEVSLVELACFYGSVNCFKFLLLQPEVDISTCQRFAIAGGNTEIIRNLERKNITFHDTFTNSIKFHHYDIFRWLVMNYGPIKHRYSRMHGAQMEEPVVPAAIKYNNLSAFLYLAEYGIEEPNLSQYISLISHTFESLNLFILKYLSQLPSVEIYATHSKVDATILYHATSIDWIEGIKVLLESGRVDRSKFKTQVAHPLLAAVKLGRIEAFKLLASYFKGNIPDMVLEKINDQEYLDILKNA</sequence>
<protein>
    <recommendedName>
        <fullName evidence="1">DUF3447 domain-containing protein</fullName>
    </recommendedName>
</protein>
<dbReference type="Gene3D" id="1.25.40.20">
    <property type="entry name" value="Ankyrin repeat-containing domain"/>
    <property type="match status" value="1"/>
</dbReference>
<dbReference type="Proteomes" id="UP000179807">
    <property type="component" value="Unassembled WGS sequence"/>
</dbReference>
<evidence type="ECO:0000313" key="3">
    <source>
        <dbReference type="Proteomes" id="UP000179807"/>
    </source>
</evidence>
<dbReference type="InterPro" id="IPR036770">
    <property type="entry name" value="Ankyrin_rpt-contain_sf"/>
</dbReference>
<dbReference type="InterPro" id="IPR020683">
    <property type="entry name" value="DUF3447"/>
</dbReference>
<dbReference type="SUPFAM" id="SSF48403">
    <property type="entry name" value="Ankyrin repeat"/>
    <property type="match status" value="1"/>
</dbReference>
<reference evidence="2" key="1">
    <citation type="submission" date="2016-10" db="EMBL/GenBank/DDBJ databases">
        <authorList>
            <person name="Benchimol M."/>
            <person name="Almeida L.G."/>
            <person name="Vasconcelos A.T."/>
            <person name="Perreira-Neves A."/>
            <person name="Rosa I.A."/>
            <person name="Tasca T."/>
            <person name="Bogo M.R."/>
            <person name="de Souza W."/>
        </authorList>
    </citation>
    <scope>NUCLEOTIDE SEQUENCE [LARGE SCALE GENOMIC DNA]</scope>
    <source>
        <strain evidence="2">K</strain>
    </source>
</reference>
<keyword evidence="3" id="KW-1185">Reference proteome</keyword>
<dbReference type="EMBL" id="MLAK01001359">
    <property type="protein sequence ID" value="OHS93984.1"/>
    <property type="molecule type" value="Genomic_DNA"/>
</dbReference>
<dbReference type="PANTHER" id="PTHR24159">
    <property type="match status" value="1"/>
</dbReference>
<name>A0A1J4J3F3_9EUKA</name>
<dbReference type="GeneID" id="94830756"/>
<evidence type="ECO:0000259" key="1">
    <source>
        <dbReference type="Pfam" id="PF11929"/>
    </source>
</evidence>
<dbReference type="PANTHER" id="PTHR24159:SF5">
    <property type="entry name" value="ANK_REP_REGION DOMAIN-CONTAINING PROTEIN"/>
    <property type="match status" value="1"/>
</dbReference>
<evidence type="ECO:0000313" key="2">
    <source>
        <dbReference type="EMBL" id="OHS93984.1"/>
    </source>
</evidence>